<reference evidence="8" key="2">
    <citation type="submission" date="2018-04" db="EMBL/GenBank/DDBJ databases">
        <title>Complete genome sequence of Sulfodiicoccus acidiphilus strain HS-1.</title>
        <authorList>
            <person name="Sakai H.D."/>
            <person name="Kurosawa N."/>
        </authorList>
    </citation>
    <scope>NUCLEOTIDE SEQUENCE [LARGE SCALE GENOMIC DNA]</scope>
    <source>
        <strain evidence="8">HS-1</strain>
    </source>
</reference>
<keyword evidence="8" id="KW-1185">Reference proteome</keyword>
<name>A0A348B4G5_9CREN</name>
<dbReference type="InterPro" id="IPR008217">
    <property type="entry name" value="Ccc1_fam"/>
</dbReference>
<keyword evidence="3 5" id="KW-1133">Transmembrane helix</keyword>
<dbReference type="PANTHER" id="PTHR31851">
    <property type="entry name" value="FE(2+)/MN(2+) TRANSPORTER PCL1"/>
    <property type="match status" value="1"/>
</dbReference>
<reference evidence="6" key="3">
    <citation type="journal article" date="2019" name="BMC Res. Notes">
        <title>Complete genome sequence of the Sulfodiicoccus acidiphilus strain HS-1T, the first crenarchaeon that lacks polB3, isolated from an acidic hot spring in Ohwaku-dani, Hakone, Japan.</title>
        <authorList>
            <person name="Sakai H.D."/>
            <person name="Kurosawa N."/>
        </authorList>
    </citation>
    <scope>NUCLEOTIDE SEQUENCE</scope>
    <source>
        <strain evidence="6">HS-1</strain>
    </source>
</reference>
<dbReference type="RefSeq" id="WP_126450232.1">
    <property type="nucleotide sequence ID" value="NZ_AP018553.1"/>
</dbReference>
<feature type="transmembrane region" description="Helical" evidence="5">
    <location>
        <begin position="46"/>
        <end position="68"/>
    </location>
</feature>
<evidence type="ECO:0000256" key="2">
    <source>
        <dbReference type="ARBA" id="ARBA00022692"/>
    </source>
</evidence>
<dbReference type="GeneID" id="38666966"/>
<dbReference type="Proteomes" id="UP000616143">
    <property type="component" value="Unassembled WGS sequence"/>
</dbReference>
<evidence type="ECO:0000313" key="7">
    <source>
        <dbReference type="EMBL" id="GGU04013.1"/>
    </source>
</evidence>
<dbReference type="Proteomes" id="UP000276741">
    <property type="component" value="Chromosome"/>
</dbReference>
<dbReference type="AlphaFoldDB" id="A0A348B4G5"/>
<evidence type="ECO:0000256" key="1">
    <source>
        <dbReference type="ARBA" id="ARBA00004127"/>
    </source>
</evidence>
<evidence type="ECO:0000313" key="6">
    <source>
        <dbReference type="EMBL" id="BBD73067.1"/>
    </source>
</evidence>
<dbReference type="GO" id="GO:0030026">
    <property type="term" value="P:intracellular manganese ion homeostasis"/>
    <property type="evidence" value="ECO:0007669"/>
    <property type="project" value="InterPro"/>
</dbReference>
<organism evidence="6 8">
    <name type="scientific">Sulfodiicoccus acidiphilus</name>
    <dbReference type="NCBI Taxonomy" id="1670455"/>
    <lineage>
        <taxon>Archaea</taxon>
        <taxon>Thermoproteota</taxon>
        <taxon>Thermoprotei</taxon>
        <taxon>Sulfolobales</taxon>
        <taxon>Sulfolobaceae</taxon>
        <taxon>Sulfodiicoccus</taxon>
    </lineage>
</organism>
<evidence type="ECO:0000256" key="5">
    <source>
        <dbReference type="SAM" id="Phobius"/>
    </source>
</evidence>
<dbReference type="OrthoDB" id="42847at2157"/>
<protein>
    <submittedName>
        <fullName evidence="6">Membrane protein</fullName>
    </submittedName>
</protein>
<dbReference type="EMBL" id="BMQS01000027">
    <property type="protein sequence ID" value="GGU04013.1"/>
    <property type="molecule type" value="Genomic_DNA"/>
</dbReference>
<dbReference type="KEGG" id="sacd:HS1genome_1456"/>
<comment type="subcellular location">
    <subcellularLocation>
        <location evidence="1">Endomembrane system</location>
        <topology evidence="1">Multi-pass membrane protein</topology>
    </subcellularLocation>
</comment>
<proteinExistence type="predicted"/>
<keyword evidence="4 5" id="KW-0472">Membrane</keyword>
<reference evidence="7" key="4">
    <citation type="submission" date="2020-09" db="EMBL/GenBank/DDBJ databases">
        <authorList>
            <person name="Sun Q."/>
            <person name="Ohkuma M."/>
        </authorList>
    </citation>
    <scope>NUCLEOTIDE SEQUENCE</scope>
    <source>
        <strain evidence="7">JCM 31740</strain>
    </source>
</reference>
<dbReference type="GO" id="GO:0005384">
    <property type="term" value="F:manganese ion transmembrane transporter activity"/>
    <property type="evidence" value="ECO:0007669"/>
    <property type="project" value="InterPro"/>
</dbReference>
<feature type="transmembrane region" description="Helical" evidence="5">
    <location>
        <begin position="178"/>
        <end position="200"/>
    </location>
</feature>
<dbReference type="EMBL" id="AP018553">
    <property type="protein sequence ID" value="BBD73067.1"/>
    <property type="molecule type" value="Genomic_DNA"/>
</dbReference>
<keyword evidence="2 5" id="KW-0812">Transmembrane</keyword>
<feature type="transmembrane region" description="Helical" evidence="5">
    <location>
        <begin position="149"/>
        <end position="172"/>
    </location>
</feature>
<feature type="transmembrane region" description="Helical" evidence="5">
    <location>
        <begin position="212"/>
        <end position="233"/>
    </location>
</feature>
<evidence type="ECO:0000256" key="4">
    <source>
        <dbReference type="ARBA" id="ARBA00023136"/>
    </source>
</evidence>
<sequence length="245" mass="26718">MEAHEIKHYTHESDSFRTKVFGIQDGLIGVGSIILGTAGLTRDPLLIVAAGLIATAAQTLSMGVGEFISTRVRKQIIDNELRKEEFEIENFPEKEREELVEMYVDKGLSREEAVDMASKLMRDRKVVLREMMLNELKVTPEEFEEPAKLGLLMAGYLFLGGVLPLLPFLLWLVVPVGYLVAVSSSAAAIMVTLAGFGAAASKYTGLPGWRMALEQVATGGSALLASFIVGYGLGRVLHLPPQLLQ</sequence>
<evidence type="ECO:0000313" key="8">
    <source>
        <dbReference type="Proteomes" id="UP000276741"/>
    </source>
</evidence>
<feature type="transmembrane region" description="Helical" evidence="5">
    <location>
        <begin position="20"/>
        <end position="40"/>
    </location>
</feature>
<gene>
    <name evidence="7" type="ORF">GCM10007116_21020</name>
    <name evidence="6" type="ORF">HS1genome_1456</name>
</gene>
<dbReference type="Pfam" id="PF01988">
    <property type="entry name" value="VIT1"/>
    <property type="match status" value="1"/>
</dbReference>
<reference evidence="7" key="1">
    <citation type="journal article" date="2014" name="Int. J. Syst. Evol. Microbiol.">
        <title>Complete genome sequence of Corynebacterium casei LMG S-19264T (=DSM 44701T), isolated from a smear-ripened cheese.</title>
        <authorList>
            <consortium name="US DOE Joint Genome Institute (JGI-PGF)"/>
            <person name="Walter F."/>
            <person name="Albersmeier A."/>
            <person name="Kalinowski J."/>
            <person name="Ruckert C."/>
        </authorList>
    </citation>
    <scope>NUCLEOTIDE SEQUENCE</scope>
    <source>
        <strain evidence="7">JCM 31740</strain>
    </source>
</reference>
<accession>A0A348B4G5</accession>
<dbReference type="GO" id="GO:0012505">
    <property type="term" value="C:endomembrane system"/>
    <property type="evidence" value="ECO:0007669"/>
    <property type="project" value="UniProtKB-SubCell"/>
</dbReference>
<evidence type="ECO:0000256" key="3">
    <source>
        <dbReference type="ARBA" id="ARBA00022989"/>
    </source>
</evidence>